<dbReference type="Pfam" id="PF10082">
    <property type="entry name" value="BBP2_2"/>
    <property type="match status" value="1"/>
</dbReference>
<dbReference type="InterPro" id="IPR018759">
    <property type="entry name" value="BBP2_2"/>
</dbReference>
<comment type="caution">
    <text evidence="2">The sequence shown here is derived from an EMBL/GenBank/DDBJ whole genome shotgun (WGS) entry which is preliminary data.</text>
</comment>
<protein>
    <submittedName>
        <fullName evidence="2">Autotransporter outer membrane beta-barrel domain-containing protein</fullName>
    </submittedName>
</protein>
<feature type="compositionally biased region" description="Low complexity" evidence="1">
    <location>
        <begin position="53"/>
        <end position="84"/>
    </location>
</feature>
<dbReference type="Proteomes" id="UP000601041">
    <property type="component" value="Unassembled WGS sequence"/>
</dbReference>
<sequence>MDKQGERPVPRLPALAVLLACTSLIMPVTTGAQALYPAPSATNGISPEPLPTSANALPSGASAAPSANGVVTGSAPAGGADPSANSEVLATGSIPAPAPLDPPYEEDLSLAYEENLDVGADPIEPGEAPLPPGDPTGIRLGTFMLRPSVSNTVNRETIRTGDTKTQRDYLSTAIRGTLTSDWSRHELTVNGEGTFERDIVGRDDIEPEGRADANLRLDLADETIANISAGYSFEREDNNDPNAIGGASVQSGVHQFDGGLTLERYAGLIHGLAGVGVSREIYSDAELQDGSSLDLSDRNRTTVDGRLRLGYELSPALVPFVEVAGGRSFYDDRYDSAGYERSSWRYAGRAGVEFDLSEKLRGELAAGYTRADYDDARLDDLGGVTFDGRTVWSPRRGTDVELALRTTLQDATAPGASGWTEYDATAVVTHQLRHRLVGRLTGGATLRDFPEGESETTWLAGAGLAWSINPYLDLTGDLEYERTLRSGDDTDTWRAGMGLTLRR</sequence>
<keyword evidence="3" id="KW-1185">Reference proteome</keyword>
<reference evidence="2 3" key="1">
    <citation type="submission" date="2020-11" db="EMBL/GenBank/DDBJ databases">
        <authorList>
            <person name="Lassalle F."/>
        </authorList>
    </citation>
    <scope>NUCLEOTIDE SEQUENCE [LARGE SCALE GENOMIC DNA]</scope>
    <source>
        <strain evidence="2 3">AB21</strain>
    </source>
</reference>
<dbReference type="SUPFAM" id="SSF56925">
    <property type="entry name" value="OMPA-like"/>
    <property type="match status" value="1"/>
</dbReference>
<dbReference type="InterPro" id="IPR011250">
    <property type="entry name" value="OMP/PagP_B-barrel"/>
</dbReference>
<dbReference type="RefSeq" id="WP_183949904.1">
    <property type="nucleotide sequence ID" value="NZ_CABFWE030000005.1"/>
</dbReference>
<organism evidence="2 3">
    <name type="scientific">Pseudorhizobium halotolerans</name>
    <dbReference type="NCBI Taxonomy" id="1233081"/>
    <lineage>
        <taxon>Bacteria</taxon>
        <taxon>Pseudomonadati</taxon>
        <taxon>Pseudomonadota</taxon>
        <taxon>Alphaproteobacteria</taxon>
        <taxon>Hyphomicrobiales</taxon>
        <taxon>Rhizobiaceae</taxon>
        <taxon>Rhizobium/Agrobacterium group</taxon>
        <taxon>Pseudorhizobium</taxon>
    </lineage>
</organism>
<evidence type="ECO:0000313" key="3">
    <source>
        <dbReference type="Proteomes" id="UP000601041"/>
    </source>
</evidence>
<name>A0ABN7JGL3_9HYPH</name>
<evidence type="ECO:0000256" key="1">
    <source>
        <dbReference type="SAM" id="MobiDB-lite"/>
    </source>
</evidence>
<accession>A0ABN7JGL3</accession>
<gene>
    <name evidence="2" type="ORF">RHAB21_01683</name>
</gene>
<feature type="region of interest" description="Disordered" evidence="1">
    <location>
        <begin position="46"/>
        <end position="87"/>
    </location>
</feature>
<dbReference type="EMBL" id="CABFWE030000005">
    <property type="protein sequence ID" value="CAD7030107.1"/>
    <property type="molecule type" value="Genomic_DNA"/>
</dbReference>
<proteinExistence type="predicted"/>
<evidence type="ECO:0000313" key="2">
    <source>
        <dbReference type="EMBL" id="CAD7030107.1"/>
    </source>
</evidence>